<gene>
    <name evidence="1" type="ORF">S12H4_19638</name>
</gene>
<reference evidence="1" key="1">
    <citation type="journal article" date="2014" name="Front. Microbiol.">
        <title>High frequency of phylogenetically diverse reductive dehalogenase-homologous genes in deep subseafloor sedimentary metagenomes.</title>
        <authorList>
            <person name="Kawai M."/>
            <person name="Futagami T."/>
            <person name="Toyoda A."/>
            <person name="Takaki Y."/>
            <person name="Nishi S."/>
            <person name="Hori S."/>
            <person name="Arai W."/>
            <person name="Tsubouchi T."/>
            <person name="Morono Y."/>
            <person name="Uchiyama I."/>
            <person name="Ito T."/>
            <person name="Fujiyama A."/>
            <person name="Inagaki F."/>
            <person name="Takami H."/>
        </authorList>
    </citation>
    <scope>NUCLEOTIDE SEQUENCE</scope>
    <source>
        <strain evidence="1">Expedition CK06-06</strain>
    </source>
</reference>
<sequence length="62" mass="7245">MKATIINTICGFEDSTIFEGTEVEVLEIDHKNNRVKVKCPRRCVYVLGKEDIKFQKNNRLFL</sequence>
<organism evidence="1">
    <name type="scientific">marine sediment metagenome</name>
    <dbReference type="NCBI Taxonomy" id="412755"/>
    <lineage>
        <taxon>unclassified sequences</taxon>
        <taxon>metagenomes</taxon>
        <taxon>ecological metagenomes</taxon>
    </lineage>
</organism>
<protein>
    <submittedName>
        <fullName evidence="1">Uncharacterized protein</fullName>
    </submittedName>
</protein>
<name>X1T0Y9_9ZZZZ</name>
<proteinExistence type="predicted"/>
<dbReference type="AlphaFoldDB" id="X1T0Y9"/>
<dbReference type="EMBL" id="BARW01009843">
    <property type="protein sequence ID" value="GAI85041.1"/>
    <property type="molecule type" value="Genomic_DNA"/>
</dbReference>
<comment type="caution">
    <text evidence="1">The sequence shown here is derived from an EMBL/GenBank/DDBJ whole genome shotgun (WGS) entry which is preliminary data.</text>
</comment>
<evidence type="ECO:0000313" key="1">
    <source>
        <dbReference type="EMBL" id="GAI85041.1"/>
    </source>
</evidence>
<accession>X1T0Y9</accession>